<evidence type="ECO:0000256" key="5">
    <source>
        <dbReference type="ARBA" id="ARBA00022741"/>
    </source>
</evidence>
<keyword evidence="6 10" id="KW-0418">Kinase</keyword>
<dbReference type="GO" id="GO:0071897">
    <property type="term" value="P:DNA biosynthetic process"/>
    <property type="evidence" value="ECO:0007669"/>
    <property type="project" value="UniProtKB-KW"/>
</dbReference>
<dbReference type="GO" id="GO:0005524">
    <property type="term" value="F:ATP binding"/>
    <property type="evidence" value="ECO:0007669"/>
    <property type="project" value="UniProtKB-KW"/>
</dbReference>
<dbReference type="EMBL" id="PFWT01000025">
    <property type="protein sequence ID" value="PJA45810.1"/>
    <property type="molecule type" value="Genomic_DNA"/>
</dbReference>
<evidence type="ECO:0000256" key="1">
    <source>
        <dbReference type="ARBA" id="ARBA00007587"/>
    </source>
</evidence>
<organism evidence="12 13">
    <name type="scientific">Candidatus Uhrbacteria bacterium CG_4_9_14_3_um_filter_41_35</name>
    <dbReference type="NCBI Taxonomy" id="1975034"/>
    <lineage>
        <taxon>Bacteria</taxon>
        <taxon>Candidatus Uhriibacteriota</taxon>
    </lineage>
</organism>
<dbReference type="SUPFAM" id="SSF52540">
    <property type="entry name" value="P-loop containing nucleoside triphosphate hydrolases"/>
    <property type="match status" value="1"/>
</dbReference>
<dbReference type="GO" id="GO:0005829">
    <property type="term" value="C:cytosol"/>
    <property type="evidence" value="ECO:0007669"/>
    <property type="project" value="TreeGrafter"/>
</dbReference>
<evidence type="ECO:0000256" key="8">
    <source>
        <dbReference type="PIRSR" id="PIRSR035805-1"/>
    </source>
</evidence>
<dbReference type="InterPro" id="IPR027417">
    <property type="entry name" value="P-loop_NTPase"/>
</dbReference>
<dbReference type="InterPro" id="IPR001267">
    <property type="entry name" value="Thymidine_kinase"/>
</dbReference>
<dbReference type="PANTHER" id="PTHR11441">
    <property type="entry name" value="THYMIDINE KINASE"/>
    <property type="match status" value="1"/>
</dbReference>
<feature type="binding site" evidence="9">
    <location>
        <begin position="164"/>
        <end position="167"/>
    </location>
    <ligand>
        <name>substrate</name>
    </ligand>
</feature>
<dbReference type="Gene3D" id="3.30.60.20">
    <property type="match status" value="1"/>
</dbReference>
<evidence type="ECO:0000313" key="13">
    <source>
        <dbReference type="Proteomes" id="UP000231263"/>
    </source>
</evidence>
<dbReference type="GO" id="GO:0046104">
    <property type="term" value="P:thymidine metabolic process"/>
    <property type="evidence" value="ECO:0007669"/>
    <property type="project" value="TreeGrafter"/>
</dbReference>
<reference evidence="13" key="1">
    <citation type="submission" date="2017-09" db="EMBL/GenBank/DDBJ databases">
        <title>Depth-based differentiation of microbial function through sediment-hosted aquifers and enrichment of novel symbionts in the deep terrestrial subsurface.</title>
        <authorList>
            <person name="Probst A.J."/>
            <person name="Ladd B."/>
            <person name="Jarett J.K."/>
            <person name="Geller-Mcgrath D.E."/>
            <person name="Sieber C.M.K."/>
            <person name="Emerson J.B."/>
            <person name="Anantharaman K."/>
            <person name="Thomas B.C."/>
            <person name="Malmstrom R."/>
            <person name="Stieglmeier M."/>
            <person name="Klingl A."/>
            <person name="Woyke T."/>
            <person name="Ryan C.M."/>
            <person name="Banfield J.F."/>
        </authorList>
    </citation>
    <scope>NUCLEOTIDE SEQUENCE [LARGE SCALE GENOMIC DNA]</scope>
</reference>
<dbReference type="Gene3D" id="3.40.50.300">
    <property type="entry name" value="P-loop containing nucleotide triphosphate hydrolases"/>
    <property type="match status" value="1"/>
</dbReference>
<dbReference type="Pfam" id="PF00265">
    <property type="entry name" value="TK"/>
    <property type="match status" value="1"/>
</dbReference>
<dbReference type="Proteomes" id="UP000231263">
    <property type="component" value="Unassembled WGS sequence"/>
</dbReference>
<accession>A0A2M7XD44</accession>
<evidence type="ECO:0000256" key="11">
    <source>
        <dbReference type="RuleBase" id="RU004165"/>
    </source>
</evidence>
<evidence type="ECO:0000256" key="4">
    <source>
        <dbReference type="ARBA" id="ARBA00022679"/>
    </source>
</evidence>
<dbReference type="AlphaFoldDB" id="A0A2M7XD44"/>
<proteinExistence type="inferred from homology"/>
<dbReference type="EC" id="2.7.1.21" evidence="2 10"/>
<comment type="similarity">
    <text evidence="1 11">Belongs to the thymidine kinase family.</text>
</comment>
<name>A0A2M7XD44_9BACT</name>
<comment type="catalytic activity">
    <reaction evidence="10">
        <text>thymidine + ATP = dTMP + ADP + H(+)</text>
        <dbReference type="Rhea" id="RHEA:19129"/>
        <dbReference type="ChEBI" id="CHEBI:15378"/>
        <dbReference type="ChEBI" id="CHEBI:17748"/>
        <dbReference type="ChEBI" id="CHEBI:30616"/>
        <dbReference type="ChEBI" id="CHEBI:63528"/>
        <dbReference type="ChEBI" id="CHEBI:456216"/>
        <dbReference type="EC" id="2.7.1.21"/>
    </reaction>
</comment>
<gene>
    <name evidence="12" type="ORF">CO173_04540</name>
</gene>
<evidence type="ECO:0000256" key="6">
    <source>
        <dbReference type="ARBA" id="ARBA00022777"/>
    </source>
</evidence>
<comment type="caution">
    <text evidence="12">The sequence shown here is derived from an EMBL/GenBank/DDBJ whole genome shotgun (WGS) entry which is preliminary data.</text>
</comment>
<keyword evidence="5 10" id="KW-0547">Nucleotide-binding</keyword>
<protein>
    <recommendedName>
        <fullName evidence="2 10">Thymidine kinase</fullName>
        <ecNumber evidence="2 10">2.7.1.21</ecNumber>
    </recommendedName>
</protein>
<dbReference type="PIRSF" id="PIRSF035805">
    <property type="entry name" value="TK_cell"/>
    <property type="match status" value="1"/>
</dbReference>
<evidence type="ECO:0000256" key="10">
    <source>
        <dbReference type="RuleBase" id="RU000544"/>
    </source>
</evidence>
<feature type="active site" description="Proton acceptor" evidence="8">
    <location>
        <position position="87"/>
    </location>
</feature>
<dbReference type="PANTHER" id="PTHR11441:SF0">
    <property type="entry name" value="THYMIDINE KINASE, CYTOSOLIC"/>
    <property type="match status" value="1"/>
</dbReference>
<keyword evidence="4 10" id="KW-0808">Transferase</keyword>
<evidence type="ECO:0000313" key="12">
    <source>
        <dbReference type="EMBL" id="PJA45810.1"/>
    </source>
</evidence>
<keyword evidence="3 10" id="KW-0237">DNA synthesis</keyword>
<evidence type="ECO:0000256" key="2">
    <source>
        <dbReference type="ARBA" id="ARBA00012118"/>
    </source>
</evidence>
<keyword evidence="7 10" id="KW-0067">ATP-binding</keyword>
<sequence length="184" mass="20428">MDSVLNPQLVVITGCMFSGKTEELIRQLKRSRIAGLGVVTFKPARDTRTGAEVKSRSGGTLDAHEVKDSAEILTIVKDVDHVVGIDEAQFFDPGLVDVVLQLIRKKKRVIVSGLDTDSFEKPFEVMAQLIALAHPVVKLTAVCMKCRVREATRSQRLNESFDRIQVGDGEYEPRCLGCYEPVIR</sequence>
<feature type="binding site" evidence="9">
    <location>
        <position position="171"/>
    </location>
    <ligand>
        <name>substrate</name>
    </ligand>
</feature>
<evidence type="ECO:0000256" key="9">
    <source>
        <dbReference type="PIRSR" id="PIRSR035805-2"/>
    </source>
</evidence>
<dbReference type="GO" id="GO:0004797">
    <property type="term" value="F:thymidine kinase activity"/>
    <property type="evidence" value="ECO:0007669"/>
    <property type="project" value="UniProtKB-EC"/>
</dbReference>
<dbReference type="SUPFAM" id="SSF57716">
    <property type="entry name" value="Glucocorticoid receptor-like (DNA-binding domain)"/>
    <property type="match status" value="1"/>
</dbReference>
<evidence type="ECO:0000256" key="7">
    <source>
        <dbReference type="ARBA" id="ARBA00022840"/>
    </source>
</evidence>
<evidence type="ECO:0000256" key="3">
    <source>
        <dbReference type="ARBA" id="ARBA00022634"/>
    </source>
</evidence>